<accession>A0AB34JBF3</accession>
<proteinExistence type="predicted"/>
<reference evidence="4 5" key="1">
    <citation type="journal article" date="2024" name="Science">
        <title>Giant polyketide synthase enzymes in the biosynthesis of giant marine polyether toxins.</title>
        <authorList>
            <person name="Fallon T.R."/>
            <person name="Shende V.V."/>
            <person name="Wierzbicki I.H."/>
            <person name="Pendleton A.L."/>
            <person name="Watervoot N.F."/>
            <person name="Auber R.P."/>
            <person name="Gonzalez D.J."/>
            <person name="Wisecaver J.H."/>
            <person name="Moore B.S."/>
        </authorList>
    </citation>
    <scope>NUCLEOTIDE SEQUENCE [LARGE SCALE GENOMIC DNA]</scope>
    <source>
        <strain evidence="4 5">12B1</strain>
    </source>
</reference>
<sequence length="1237" mass="135921">MMSARSALLLAAAAAAAAVFLGGCVHAGAALGAALSRALAPSRPSASASAAAGGEAHEAKNSRGEAKKNSRGEAKKNSRGEAKATNSPRRAAALRPPAAAGTAAGVQEIVTALGVKERRGSGERGALSLLPQTLRAIPAHTAYAAASRPLPLERNSRVGEEALGWEFEETRSFVGKQLKTDPRLKPKDVEVNTSHLSECTSCANAKLHKHSLHHQQLLHVGTRRQLMVDDWIVHRWRNVVRTLEQPHSQKIVLYAPKLEQAASITRREPSNGSEIGSKPAGPPFGARFGCPCGATTHASGTRLWHTAELPLGHSIRVQELDDGRPSRPPLNDEHHIVSQWSQDGEANWSAPKLVSVDGNTLLKSFAFSEYDANRRNYYAGYESRLYSMACIASSKDGIRWQTVSSKADRPRKRGPDCLSGTASYLGRAADSYVQPVEGSDNKRTQVIYRKDFGTPGGWREIRGVQVVEVGTGPGFNATPFDRIGLDSSSRWRTRMRQKARPWYLDRLGKLERFRRQIYSLTLTRYAPDLWLGLLTTIEWPKDTSELKGAQLPAFSRDVTNVYLVTSRDGISIDDGWIYAHRPLIPKGSTQDEWNSGFVLPAAQIVTDKFWHRVYFEARRSHHEERFDSTGVIAVAKWPRERLVGVRTVSLQRNGFIETKPFSLVGPRLRLNVDASAPGSSVVVLIVDRTHVNGSSPVVLASSCLIRGRNGSNVDVAWKTQRSAERSVTSVGLRRAAQDEDRSRCTATLRGLVRAKEVARLRFELNGAAKLYAFEFGSQWRRVSRTTVDKTKVVIRIDEGTVRARDVDRASSASSIESTVESEDDHRAAGFKEEALGRPGVSSGLVSQAGVKFLKAANLLPRISLIRGRALIVDHPEFRLDKPSSSPTTKRSTRALAFNASAALTLPLLEYSAIAPRYFSVIDTSVDRTCVVKKVVMGVCFLLRVEAPTCQHIRAEYLLTVTTKYSLQSGTAPLIDTGMLGNCTCGLFQWWSRTIDGIYLLKARSLADVLFQRWFPRWRGDDNQTRLRILDGRHPGCTERRVTFGKACEFDGKLSVAHHRGRFLIFARANLREEGGGRFLQVAVSEGNEPDSSYAPFRLLEIEGYDSDGPGNVYFATIKPNPIDKDGSLLGLFAVNFGRHAQENGDGDAFIALSISCNGVSWAPFIALTRSIGLYGRTYDQPVDGFVVRGAHIFVYLHHDVPGISPDAVSSSRLERYSLKLDLLTRITKAAVGTMHGC</sequence>
<protein>
    <recommendedName>
        <fullName evidence="3">Ig-like domain-containing protein</fullName>
    </recommendedName>
</protein>
<evidence type="ECO:0000313" key="5">
    <source>
        <dbReference type="Proteomes" id="UP001515480"/>
    </source>
</evidence>
<feature type="compositionally biased region" description="Basic and acidic residues" evidence="1">
    <location>
        <begin position="55"/>
        <end position="82"/>
    </location>
</feature>
<feature type="chain" id="PRO_5044235454" description="Ig-like domain-containing protein" evidence="2">
    <location>
        <begin position="19"/>
        <end position="1237"/>
    </location>
</feature>
<dbReference type="EMBL" id="JBGBPQ010000011">
    <property type="protein sequence ID" value="KAL1516036.1"/>
    <property type="molecule type" value="Genomic_DNA"/>
</dbReference>
<dbReference type="PROSITE" id="PS50835">
    <property type="entry name" value="IG_LIKE"/>
    <property type="match status" value="1"/>
</dbReference>
<evidence type="ECO:0000313" key="4">
    <source>
        <dbReference type="EMBL" id="KAL1516036.1"/>
    </source>
</evidence>
<comment type="caution">
    <text evidence="4">The sequence shown here is derived from an EMBL/GenBank/DDBJ whole genome shotgun (WGS) entry which is preliminary data.</text>
</comment>
<gene>
    <name evidence="4" type="ORF">AB1Y20_002649</name>
</gene>
<keyword evidence="5" id="KW-1185">Reference proteome</keyword>
<evidence type="ECO:0000256" key="2">
    <source>
        <dbReference type="SAM" id="SignalP"/>
    </source>
</evidence>
<organism evidence="4 5">
    <name type="scientific">Prymnesium parvum</name>
    <name type="common">Toxic golden alga</name>
    <dbReference type="NCBI Taxonomy" id="97485"/>
    <lineage>
        <taxon>Eukaryota</taxon>
        <taxon>Haptista</taxon>
        <taxon>Haptophyta</taxon>
        <taxon>Prymnesiophyceae</taxon>
        <taxon>Prymnesiales</taxon>
        <taxon>Prymnesiaceae</taxon>
        <taxon>Prymnesium</taxon>
    </lineage>
</organism>
<feature type="region of interest" description="Disordered" evidence="1">
    <location>
        <begin position="45"/>
        <end position="99"/>
    </location>
</feature>
<keyword evidence="2" id="KW-0732">Signal</keyword>
<feature type="compositionally biased region" description="Low complexity" evidence="1">
    <location>
        <begin position="45"/>
        <end position="54"/>
    </location>
</feature>
<dbReference type="PROSITE" id="PS51257">
    <property type="entry name" value="PROKAR_LIPOPROTEIN"/>
    <property type="match status" value="1"/>
</dbReference>
<feature type="signal peptide" evidence="2">
    <location>
        <begin position="1"/>
        <end position="18"/>
    </location>
</feature>
<dbReference type="AlphaFoldDB" id="A0AB34JBF3"/>
<dbReference type="Proteomes" id="UP001515480">
    <property type="component" value="Unassembled WGS sequence"/>
</dbReference>
<feature type="compositionally biased region" description="Low complexity" evidence="1">
    <location>
        <begin position="88"/>
        <end position="99"/>
    </location>
</feature>
<evidence type="ECO:0000259" key="3">
    <source>
        <dbReference type="PROSITE" id="PS50835"/>
    </source>
</evidence>
<feature type="domain" description="Ig-like" evidence="3">
    <location>
        <begin position="677"/>
        <end position="758"/>
    </location>
</feature>
<name>A0AB34JBF3_PRYPA</name>
<dbReference type="InterPro" id="IPR007110">
    <property type="entry name" value="Ig-like_dom"/>
</dbReference>
<evidence type="ECO:0000256" key="1">
    <source>
        <dbReference type="SAM" id="MobiDB-lite"/>
    </source>
</evidence>